<proteinExistence type="predicted"/>
<organism evidence="1 2">
    <name type="scientific">Lasallia pustulata</name>
    <dbReference type="NCBI Taxonomy" id="136370"/>
    <lineage>
        <taxon>Eukaryota</taxon>
        <taxon>Fungi</taxon>
        <taxon>Dikarya</taxon>
        <taxon>Ascomycota</taxon>
        <taxon>Pezizomycotina</taxon>
        <taxon>Lecanoromycetes</taxon>
        <taxon>OSLEUM clade</taxon>
        <taxon>Umbilicariomycetidae</taxon>
        <taxon>Umbilicariales</taxon>
        <taxon>Umbilicariaceae</taxon>
        <taxon>Lasallia</taxon>
    </lineage>
</organism>
<dbReference type="AlphaFoldDB" id="A0A5M8PS59"/>
<evidence type="ECO:0000313" key="2">
    <source>
        <dbReference type="Proteomes" id="UP000324767"/>
    </source>
</evidence>
<sequence>MILGNLITESSTSAGQPPCSVSGYYVATARYGEMRSAIARKNKGPGGGITHKLDVMVGHTQLWPTWISLPTSPQHMRNVEVDFRISSYSDREFCWDRRHVPGSLAFKLLRLFSGFFQHGPLFIPHSKLPPFVLHAEAL</sequence>
<dbReference type="EMBL" id="VXIT01000005">
    <property type="protein sequence ID" value="KAA6412390.1"/>
    <property type="molecule type" value="Genomic_DNA"/>
</dbReference>
<comment type="caution">
    <text evidence="1">The sequence shown here is derived from an EMBL/GenBank/DDBJ whole genome shotgun (WGS) entry which is preliminary data.</text>
</comment>
<reference evidence="1 2" key="1">
    <citation type="submission" date="2019-09" db="EMBL/GenBank/DDBJ databases">
        <title>The hologenome of the rock-dwelling lichen Lasallia pustulata.</title>
        <authorList>
            <person name="Greshake Tzovaras B."/>
            <person name="Segers F."/>
            <person name="Bicker A."/>
            <person name="Dal Grande F."/>
            <person name="Otte J."/>
            <person name="Hankeln T."/>
            <person name="Schmitt I."/>
            <person name="Ebersberger I."/>
        </authorList>
    </citation>
    <scope>NUCLEOTIDE SEQUENCE [LARGE SCALE GENOMIC DNA]</scope>
    <source>
        <strain evidence="1">A1-1</strain>
    </source>
</reference>
<protein>
    <submittedName>
        <fullName evidence="1">Uncharacterized protein</fullName>
    </submittedName>
</protein>
<dbReference type="Proteomes" id="UP000324767">
    <property type="component" value="Unassembled WGS sequence"/>
</dbReference>
<name>A0A5M8PS59_9LECA</name>
<dbReference type="OrthoDB" id="2823490at2759"/>
<evidence type="ECO:0000313" key="1">
    <source>
        <dbReference type="EMBL" id="KAA6412390.1"/>
    </source>
</evidence>
<accession>A0A5M8PS59</accession>
<gene>
    <name evidence="1" type="ORF">FRX48_03380</name>
</gene>